<dbReference type="KEGG" id="shi:Shel_27880"/>
<keyword evidence="2" id="KW-1185">Reference proteome</keyword>
<sequence length="92" mass="10194">MLQCMSNPVTFRGGVFIACRTVVVPGISQQNKAGRERDADLVRHRGAAGGNQGKKPVAERVPRVVESRHKWLSTMHAQSEIVDKVENYYMAA</sequence>
<evidence type="ECO:0000313" key="2">
    <source>
        <dbReference type="Proteomes" id="UP000002026"/>
    </source>
</evidence>
<dbReference type="STRING" id="471855.Shel_27880"/>
<proteinExistence type="predicted"/>
<accession>C7N445</accession>
<dbReference type="Proteomes" id="UP000002026">
    <property type="component" value="Chromosome"/>
</dbReference>
<name>C7N445_SLAHD</name>
<evidence type="ECO:0000313" key="1">
    <source>
        <dbReference type="EMBL" id="ACV23781.1"/>
    </source>
</evidence>
<dbReference type="HOGENOM" id="CLU_2411615_0_0_11"/>
<protein>
    <submittedName>
        <fullName evidence="1">Uncharacterized protein</fullName>
    </submittedName>
</protein>
<dbReference type="AlphaFoldDB" id="C7N445"/>
<reference evidence="1 2" key="1">
    <citation type="journal article" date="2009" name="Stand. Genomic Sci.">
        <title>Complete genome sequence of Slackia heliotrinireducens type strain (RHS 1).</title>
        <authorList>
            <person name="Pukall R."/>
            <person name="Lapidus A."/>
            <person name="Nolan M."/>
            <person name="Copeland A."/>
            <person name="Glavina Del Rio T."/>
            <person name="Lucas S."/>
            <person name="Chen F."/>
            <person name="Tice H."/>
            <person name="Cheng J.F."/>
            <person name="Chertkov O."/>
            <person name="Bruce D."/>
            <person name="Goodwin L."/>
            <person name="Kuske C."/>
            <person name="Brettin T."/>
            <person name="Detter J.C."/>
            <person name="Han C."/>
            <person name="Pitluck S."/>
            <person name="Pati A."/>
            <person name="Mavrommatis K."/>
            <person name="Ivanova N."/>
            <person name="Ovchinnikova G."/>
            <person name="Chen A."/>
            <person name="Palaniappan K."/>
            <person name="Schneider S."/>
            <person name="Rohde M."/>
            <person name="Chain P."/>
            <person name="D'haeseleer P."/>
            <person name="Goker M."/>
            <person name="Bristow J."/>
            <person name="Eisen J.A."/>
            <person name="Markowitz V."/>
            <person name="Kyrpides N.C."/>
            <person name="Klenk H.P."/>
            <person name="Hugenholtz P."/>
        </authorList>
    </citation>
    <scope>NUCLEOTIDE SEQUENCE [LARGE SCALE GENOMIC DNA]</scope>
    <source>
        <strain evidence="2">ATCC 29202 / DSM 20476 / NCTC 11029 / RHS 1</strain>
    </source>
</reference>
<dbReference type="EMBL" id="CP001684">
    <property type="protein sequence ID" value="ACV23781.1"/>
    <property type="molecule type" value="Genomic_DNA"/>
</dbReference>
<organism evidence="1 2">
    <name type="scientific">Slackia heliotrinireducens (strain ATCC 29202 / DSM 20476 / NCTC 11029 / RHS 1)</name>
    <name type="common">Peptococcus heliotrinreducens</name>
    <dbReference type="NCBI Taxonomy" id="471855"/>
    <lineage>
        <taxon>Bacteria</taxon>
        <taxon>Bacillati</taxon>
        <taxon>Actinomycetota</taxon>
        <taxon>Coriobacteriia</taxon>
        <taxon>Eggerthellales</taxon>
        <taxon>Eggerthellaceae</taxon>
        <taxon>Slackia</taxon>
    </lineage>
</organism>
<gene>
    <name evidence="1" type="ordered locus">Shel_27880</name>
</gene>